<evidence type="ECO:0000259" key="4">
    <source>
        <dbReference type="PROSITE" id="PS50009"/>
    </source>
</evidence>
<dbReference type="InterPro" id="IPR023578">
    <property type="entry name" value="Ras_GEF_dom_sf"/>
</dbReference>
<evidence type="ECO:0000313" key="5">
    <source>
        <dbReference type="EMBL" id="CAG5099844.1"/>
    </source>
</evidence>
<dbReference type="InterPro" id="IPR008937">
    <property type="entry name" value="Ras-like_GEF"/>
</dbReference>
<evidence type="ECO:0000256" key="1">
    <source>
        <dbReference type="ARBA" id="ARBA00022658"/>
    </source>
</evidence>
<proteinExistence type="predicted"/>
<keyword evidence="1 2" id="KW-0344">Guanine-nucleotide releasing factor</keyword>
<dbReference type="PANTHER" id="PTHR23113">
    <property type="entry name" value="GUANINE NUCLEOTIDE EXCHANGE FACTOR"/>
    <property type="match status" value="1"/>
</dbReference>
<evidence type="ECO:0000256" key="2">
    <source>
        <dbReference type="PROSITE-ProRule" id="PRU00168"/>
    </source>
</evidence>
<keyword evidence="6" id="KW-1185">Reference proteome</keyword>
<dbReference type="Proteomes" id="UP001158576">
    <property type="component" value="Chromosome XSR"/>
</dbReference>
<protein>
    <submittedName>
        <fullName evidence="5">Oidioi.mRNA.OKI2018_I69.XSR.g16714.t1.cds</fullName>
    </submittedName>
</protein>
<reference evidence="5 6" key="1">
    <citation type="submission" date="2021-04" db="EMBL/GenBank/DDBJ databases">
        <authorList>
            <person name="Bliznina A."/>
        </authorList>
    </citation>
    <scope>NUCLEOTIDE SEQUENCE [LARGE SCALE GENOMIC DNA]</scope>
</reference>
<feature type="compositionally biased region" description="Polar residues" evidence="3">
    <location>
        <begin position="63"/>
        <end position="77"/>
    </location>
</feature>
<dbReference type="EMBL" id="OU015569">
    <property type="protein sequence ID" value="CAG5099844.1"/>
    <property type="molecule type" value="Genomic_DNA"/>
</dbReference>
<feature type="domain" description="Ras-GEF" evidence="4">
    <location>
        <begin position="302"/>
        <end position="532"/>
    </location>
</feature>
<dbReference type="Pfam" id="PF00617">
    <property type="entry name" value="RasGEF"/>
    <property type="match status" value="1"/>
</dbReference>
<gene>
    <name evidence="5" type="ORF">OKIOD_LOCUS8272</name>
</gene>
<feature type="region of interest" description="Disordered" evidence="3">
    <location>
        <begin position="170"/>
        <end position="199"/>
    </location>
</feature>
<feature type="region of interest" description="Disordered" evidence="3">
    <location>
        <begin position="63"/>
        <end position="88"/>
    </location>
</feature>
<dbReference type="SUPFAM" id="SSF48366">
    <property type="entry name" value="Ras GEF"/>
    <property type="match status" value="1"/>
</dbReference>
<dbReference type="PROSITE" id="PS50009">
    <property type="entry name" value="RASGEF_CAT"/>
    <property type="match status" value="1"/>
</dbReference>
<dbReference type="SMART" id="SM00147">
    <property type="entry name" value="RasGEF"/>
    <property type="match status" value="1"/>
</dbReference>
<evidence type="ECO:0000313" key="6">
    <source>
        <dbReference type="Proteomes" id="UP001158576"/>
    </source>
</evidence>
<name>A0ABN7SLU0_OIKDI</name>
<dbReference type="InterPro" id="IPR001895">
    <property type="entry name" value="RASGEF_cat_dom"/>
</dbReference>
<sequence>MRKSINQMIDKKTLAQVIINHIVERATTDVQLHETILCLRMIIKPIEALQSLKKYLENATKKSSTSNLGYSETTLRRTGSRRCSRSNSIAQSFSAGTIKRSRLNRKSHRESVRYTVIQAESESEEENIMENNHVRVVEAFDEIVSELESVSLVAKCRSLIRPSSIKSQRPQSAYVPKGFGSTSSSGVSSPDMADRDSGYQSSIFDDGEDSSAQCTEKIFKIVDFWSKSFPGDLQIPETLHILMGILEHLRSQEIISLQQSSDIVLRVHRHSALLCNRLVAPRFQPEVAKKNLRLKPFVKNYSVDVLAEYLTCKELQFLRQTCQEDFLTFGKRRKNSLDLWAEWFNELSQQAAAQVCLSSKTSQAVEVVEHLVEVAIRCCDVGNWNSAMALSLGLSSTPVSRLVKVKSKVRSQRLRVLKHITDPSFNFKNYRIISKHQSKSLPCEIPFVSLLVKDACFQAEEIRKLGQEAPLPTEKLFHAFSQTALPLSKLYERQQNPPSQKLNATLDAEFRLCDFSKSDDFLFMGSFKLESPANAFEKSLYKQTKQKIKNAF</sequence>
<accession>A0ABN7SLU0</accession>
<dbReference type="Gene3D" id="1.10.840.10">
    <property type="entry name" value="Ras guanine-nucleotide exchange factors catalytic domain"/>
    <property type="match status" value="1"/>
</dbReference>
<feature type="compositionally biased region" description="Low complexity" evidence="3">
    <location>
        <begin position="178"/>
        <end position="189"/>
    </location>
</feature>
<dbReference type="PANTHER" id="PTHR23113:SF356">
    <property type="entry name" value="FI05912P-RELATED"/>
    <property type="match status" value="1"/>
</dbReference>
<evidence type="ECO:0000256" key="3">
    <source>
        <dbReference type="SAM" id="MobiDB-lite"/>
    </source>
</evidence>
<organism evidence="5 6">
    <name type="scientific">Oikopleura dioica</name>
    <name type="common">Tunicate</name>
    <dbReference type="NCBI Taxonomy" id="34765"/>
    <lineage>
        <taxon>Eukaryota</taxon>
        <taxon>Metazoa</taxon>
        <taxon>Chordata</taxon>
        <taxon>Tunicata</taxon>
        <taxon>Appendicularia</taxon>
        <taxon>Copelata</taxon>
        <taxon>Oikopleuridae</taxon>
        <taxon>Oikopleura</taxon>
    </lineage>
</organism>
<dbReference type="InterPro" id="IPR036964">
    <property type="entry name" value="RASGEF_cat_dom_sf"/>
</dbReference>